<keyword evidence="1" id="KW-0812">Transmembrane</keyword>
<evidence type="ECO:0000313" key="3">
    <source>
        <dbReference type="EMBL" id="CAD7015502.1"/>
    </source>
</evidence>
<feature type="signal peptide" evidence="2">
    <location>
        <begin position="1"/>
        <end position="19"/>
    </location>
</feature>
<name>A0A811VN50_CERCA</name>
<proteinExistence type="predicted"/>
<dbReference type="EMBL" id="CAJHJT010000067">
    <property type="protein sequence ID" value="CAD7015502.1"/>
    <property type="molecule type" value="Genomic_DNA"/>
</dbReference>
<protein>
    <submittedName>
        <fullName evidence="3">(Mediterranean fruit fly) hypothetical protein</fullName>
    </submittedName>
</protein>
<feature type="chain" id="PRO_5032906468" evidence="2">
    <location>
        <begin position="20"/>
        <end position="106"/>
    </location>
</feature>
<keyword evidence="1" id="KW-0472">Membrane</keyword>
<feature type="transmembrane region" description="Helical" evidence="1">
    <location>
        <begin position="85"/>
        <end position="105"/>
    </location>
</feature>
<evidence type="ECO:0000256" key="2">
    <source>
        <dbReference type="SAM" id="SignalP"/>
    </source>
</evidence>
<dbReference type="AlphaFoldDB" id="A0A811VN50"/>
<feature type="transmembrane region" description="Helical" evidence="1">
    <location>
        <begin position="45"/>
        <end position="73"/>
    </location>
</feature>
<dbReference type="Proteomes" id="UP000606786">
    <property type="component" value="Unassembled WGS sequence"/>
</dbReference>
<evidence type="ECO:0000313" key="4">
    <source>
        <dbReference type="Proteomes" id="UP000606786"/>
    </source>
</evidence>
<keyword evidence="1" id="KW-1133">Transmembrane helix</keyword>
<sequence>MPQCCWHCMNVSLWPFALLQNILYIRMCLHTKNLPNAFCAFLTENSYWCCCCCCCCFTVIVVAFDFTAFLVSVDETAQNWHHRMHIHMYYVLIYLCMYEIFYSFLL</sequence>
<keyword evidence="2" id="KW-0732">Signal</keyword>
<keyword evidence="4" id="KW-1185">Reference proteome</keyword>
<gene>
    <name evidence="3" type="ORF">CCAP1982_LOCUS23441</name>
</gene>
<accession>A0A811VN50</accession>
<reference evidence="3" key="1">
    <citation type="submission" date="2020-11" db="EMBL/GenBank/DDBJ databases">
        <authorList>
            <person name="Whitehead M."/>
        </authorList>
    </citation>
    <scope>NUCLEOTIDE SEQUENCE</scope>
    <source>
        <strain evidence="3">EGII</strain>
    </source>
</reference>
<evidence type="ECO:0000256" key="1">
    <source>
        <dbReference type="SAM" id="Phobius"/>
    </source>
</evidence>
<comment type="caution">
    <text evidence="3">The sequence shown here is derived from an EMBL/GenBank/DDBJ whole genome shotgun (WGS) entry which is preliminary data.</text>
</comment>
<organism evidence="3 4">
    <name type="scientific">Ceratitis capitata</name>
    <name type="common">Mediterranean fruit fly</name>
    <name type="synonym">Tephritis capitata</name>
    <dbReference type="NCBI Taxonomy" id="7213"/>
    <lineage>
        <taxon>Eukaryota</taxon>
        <taxon>Metazoa</taxon>
        <taxon>Ecdysozoa</taxon>
        <taxon>Arthropoda</taxon>
        <taxon>Hexapoda</taxon>
        <taxon>Insecta</taxon>
        <taxon>Pterygota</taxon>
        <taxon>Neoptera</taxon>
        <taxon>Endopterygota</taxon>
        <taxon>Diptera</taxon>
        <taxon>Brachycera</taxon>
        <taxon>Muscomorpha</taxon>
        <taxon>Tephritoidea</taxon>
        <taxon>Tephritidae</taxon>
        <taxon>Ceratitis</taxon>
        <taxon>Ceratitis</taxon>
    </lineage>
</organism>